<sequence>MGGVLVLDTTNDGCYHSLPDVDMLGSAWNSAAPWHHLFYQNNDAQLQTVTATWGPRNVFHRALSLRCHT</sequence>
<dbReference type="Gene3D" id="3.30.465.10">
    <property type="match status" value="1"/>
</dbReference>
<dbReference type="InterPro" id="IPR012951">
    <property type="entry name" value="BBE"/>
</dbReference>
<dbReference type="Proteomes" id="UP001250214">
    <property type="component" value="Unassembled WGS sequence"/>
</dbReference>
<dbReference type="Pfam" id="PF08031">
    <property type="entry name" value="BBE"/>
    <property type="match status" value="1"/>
</dbReference>
<evidence type="ECO:0000259" key="1">
    <source>
        <dbReference type="Pfam" id="PF08031"/>
    </source>
</evidence>
<accession>A0ABU2H6J8</accession>
<dbReference type="InterPro" id="IPR016169">
    <property type="entry name" value="FAD-bd_PCMH_sub2"/>
</dbReference>
<protein>
    <submittedName>
        <fullName evidence="2">BBE domain-containing protein</fullName>
    </submittedName>
</protein>
<organism evidence="2 3">
    <name type="scientific">Lipingzhangella rawalii</name>
    <dbReference type="NCBI Taxonomy" id="2055835"/>
    <lineage>
        <taxon>Bacteria</taxon>
        <taxon>Bacillati</taxon>
        <taxon>Actinomycetota</taxon>
        <taxon>Actinomycetes</taxon>
        <taxon>Streptosporangiales</taxon>
        <taxon>Nocardiopsidaceae</taxon>
        <taxon>Lipingzhangella</taxon>
    </lineage>
</organism>
<gene>
    <name evidence="2" type="ORF">RIF23_11380</name>
</gene>
<keyword evidence="3" id="KW-1185">Reference proteome</keyword>
<reference evidence="3" key="1">
    <citation type="submission" date="2023-07" db="EMBL/GenBank/DDBJ databases">
        <title>Novel species in the genus Lipingzhangella isolated from Sambhar Salt Lake.</title>
        <authorList>
            <person name="Jiya N."/>
            <person name="Kajale S."/>
            <person name="Sharma A."/>
        </authorList>
    </citation>
    <scope>NUCLEOTIDE SEQUENCE [LARGE SCALE GENOMIC DNA]</scope>
    <source>
        <strain evidence="3">LS1_29</strain>
    </source>
</reference>
<dbReference type="Gene3D" id="3.40.462.20">
    <property type="match status" value="1"/>
</dbReference>
<name>A0ABU2H6J8_9ACTN</name>
<evidence type="ECO:0000313" key="2">
    <source>
        <dbReference type="EMBL" id="MDS1270903.1"/>
    </source>
</evidence>
<evidence type="ECO:0000313" key="3">
    <source>
        <dbReference type="Proteomes" id="UP001250214"/>
    </source>
</evidence>
<proteinExistence type="predicted"/>
<dbReference type="EMBL" id="JAVLVT010000005">
    <property type="protein sequence ID" value="MDS1270903.1"/>
    <property type="molecule type" value="Genomic_DNA"/>
</dbReference>
<comment type="caution">
    <text evidence="2">The sequence shown here is derived from an EMBL/GenBank/DDBJ whole genome shotgun (WGS) entry which is preliminary data.</text>
</comment>
<feature type="domain" description="Berberine/berberine-like" evidence="1">
    <location>
        <begin position="20"/>
        <end position="65"/>
    </location>
</feature>